<comment type="caution">
    <text evidence="2">The sequence shown here is derived from an EMBL/GenBank/DDBJ whole genome shotgun (WGS) entry which is preliminary data.</text>
</comment>
<dbReference type="Proteomes" id="UP000499080">
    <property type="component" value="Unassembled WGS sequence"/>
</dbReference>
<dbReference type="EMBL" id="BGPR01235819">
    <property type="protein sequence ID" value="GBL92338.1"/>
    <property type="molecule type" value="Genomic_DNA"/>
</dbReference>
<reference evidence="2 3" key="1">
    <citation type="journal article" date="2019" name="Sci. Rep.">
        <title>Orb-weaving spider Araneus ventricosus genome elucidates the spidroin gene catalogue.</title>
        <authorList>
            <person name="Kono N."/>
            <person name="Nakamura H."/>
            <person name="Ohtoshi R."/>
            <person name="Moran D.A.P."/>
            <person name="Shinohara A."/>
            <person name="Yoshida Y."/>
            <person name="Fujiwara M."/>
            <person name="Mori M."/>
            <person name="Tomita M."/>
            <person name="Arakawa K."/>
        </authorList>
    </citation>
    <scope>NUCLEOTIDE SEQUENCE [LARGE SCALE GENOMIC DNA]</scope>
</reference>
<sequence>MARRASGTANNFPIITALLQLLMMPRRKCIHSMCPARNLYFRSDRLRTPHQNRKSSPKDLGTPHQGSATARLLGRTSGSEVTLKIKKMAKLFSAVSQEPHTTRV</sequence>
<feature type="non-terminal residue" evidence="2">
    <location>
        <position position="104"/>
    </location>
</feature>
<keyword evidence="3" id="KW-1185">Reference proteome</keyword>
<evidence type="ECO:0000313" key="2">
    <source>
        <dbReference type="EMBL" id="GBL92338.1"/>
    </source>
</evidence>
<feature type="region of interest" description="Disordered" evidence="1">
    <location>
        <begin position="42"/>
        <end position="77"/>
    </location>
</feature>
<dbReference type="AlphaFoldDB" id="A0A4Y2BJV2"/>
<gene>
    <name evidence="2" type="ORF">AVEN_172609_1</name>
</gene>
<proteinExistence type="predicted"/>
<accession>A0A4Y2BJV2</accession>
<name>A0A4Y2BJV2_ARAVE</name>
<organism evidence="2 3">
    <name type="scientific">Araneus ventricosus</name>
    <name type="common">Orbweaver spider</name>
    <name type="synonym">Epeira ventricosa</name>
    <dbReference type="NCBI Taxonomy" id="182803"/>
    <lineage>
        <taxon>Eukaryota</taxon>
        <taxon>Metazoa</taxon>
        <taxon>Ecdysozoa</taxon>
        <taxon>Arthropoda</taxon>
        <taxon>Chelicerata</taxon>
        <taxon>Arachnida</taxon>
        <taxon>Araneae</taxon>
        <taxon>Araneomorphae</taxon>
        <taxon>Entelegynae</taxon>
        <taxon>Araneoidea</taxon>
        <taxon>Araneidae</taxon>
        <taxon>Araneus</taxon>
    </lineage>
</organism>
<protein>
    <submittedName>
        <fullName evidence="2">Uncharacterized protein</fullName>
    </submittedName>
</protein>
<evidence type="ECO:0000313" key="3">
    <source>
        <dbReference type="Proteomes" id="UP000499080"/>
    </source>
</evidence>
<evidence type="ECO:0000256" key="1">
    <source>
        <dbReference type="SAM" id="MobiDB-lite"/>
    </source>
</evidence>